<sequence>MMCVKGIALVLIFVCIAQQFLQVDSQAINTKRGENRKGKRREKQGSSAAKATLPPRDRNESGSKDSSDGTFTGRFSTPDKTRCTWVATGIDVFVLDISCKKRTKTFDCEYTAKPRSCPEYASRAKVYWKQIVRSLKRLKKPCHNSKELVQTSVCRNAPKDAHFKLSTAPQIPLQPQPRNKSCADLADRQKLAEDYCGGAWSSLCTFFFAMVETENC</sequence>
<dbReference type="PANTHER" id="PTHR15258">
    <property type="entry name" value="FGF BINDING PROTEIN-RELATED"/>
    <property type="match status" value="1"/>
</dbReference>
<comment type="similarity">
    <text evidence="2">Belongs to the fibroblast growth factor-binding protein family.</text>
</comment>
<dbReference type="RefSeq" id="XP_026855217.2">
    <property type="nucleotide sequence ID" value="XM_026999416.2"/>
</dbReference>
<dbReference type="OMA" id="VYWKQIG"/>
<protein>
    <recommendedName>
        <fullName evidence="11">Fibroblast growth factor binding protein 1b</fullName>
    </recommendedName>
</protein>
<keyword evidence="3" id="KW-0964">Secreted</keyword>
<dbReference type="GO" id="GO:0007267">
    <property type="term" value="P:cell-cell signaling"/>
    <property type="evidence" value="ECO:0007669"/>
    <property type="project" value="TreeGrafter"/>
</dbReference>
<name>A0A4W4G7S0_ELEEL</name>
<reference evidence="10" key="1">
    <citation type="journal article" date="2014" name="Science">
        <title>Nonhuman genetics. Genomic basis for the convergent evolution of electric organs.</title>
        <authorList>
            <person name="Gallant J.R."/>
            <person name="Traeger L.L."/>
            <person name="Volkening J.D."/>
            <person name="Moffett H."/>
            <person name="Chen P.H."/>
            <person name="Novina C.D."/>
            <person name="Phillips G.N.Jr."/>
            <person name="Anand R."/>
            <person name="Wells G.B."/>
            <person name="Pinch M."/>
            <person name="Guth R."/>
            <person name="Unguez G.A."/>
            <person name="Albert J.S."/>
            <person name="Zakon H.H."/>
            <person name="Samanta M.P."/>
            <person name="Sussman M.R."/>
        </authorList>
    </citation>
    <scope>NUCLEOTIDE SEQUENCE [LARGE SCALE GENOMIC DNA]</scope>
</reference>
<reference evidence="9" key="4">
    <citation type="submission" date="2025-08" db="UniProtKB">
        <authorList>
            <consortium name="Ensembl"/>
        </authorList>
    </citation>
    <scope>IDENTIFICATION</scope>
</reference>
<reference evidence="10" key="2">
    <citation type="journal article" date="2017" name="Sci. Adv.">
        <title>A tail of two voltages: Proteomic comparison of the three electric organs of the electric eel.</title>
        <authorList>
            <person name="Traeger L.L."/>
            <person name="Sabat G."/>
            <person name="Barrett-Wilt G.A."/>
            <person name="Wells G.B."/>
            <person name="Sussman M.R."/>
        </authorList>
    </citation>
    <scope>NUCLEOTIDE SEQUENCE [LARGE SCALE GENOMIC DNA]</scope>
</reference>
<accession>A0A4W4G7S0</accession>
<evidence type="ECO:0000256" key="1">
    <source>
        <dbReference type="ARBA" id="ARBA00004613"/>
    </source>
</evidence>
<proteinExistence type="inferred from homology"/>
<evidence type="ECO:0000256" key="5">
    <source>
        <dbReference type="ARBA" id="ARBA00023157"/>
    </source>
</evidence>
<evidence type="ECO:0000256" key="3">
    <source>
        <dbReference type="ARBA" id="ARBA00022525"/>
    </source>
</evidence>
<dbReference type="GO" id="GO:0005576">
    <property type="term" value="C:extracellular region"/>
    <property type="evidence" value="ECO:0007669"/>
    <property type="project" value="UniProtKB-SubCell"/>
</dbReference>
<dbReference type="Ensembl" id="ENSEEET00000032790.2">
    <property type="protein sequence ID" value="ENSEEEP00000032402.2"/>
    <property type="gene ID" value="ENSEEEG00000015450.2"/>
</dbReference>
<evidence type="ECO:0000256" key="6">
    <source>
        <dbReference type="ARBA" id="ARBA00023183"/>
    </source>
</evidence>
<dbReference type="KEGG" id="eee:113570787"/>
<organism evidence="9 10">
    <name type="scientific">Electrophorus electricus</name>
    <name type="common">Electric eel</name>
    <name type="synonym">Gymnotus electricus</name>
    <dbReference type="NCBI Taxonomy" id="8005"/>
    <lineage>
        <taxon>Eukaryota</taxon>
        <taxon>Metazoa</taxon>
        <taxon>Chordata</taxon>
        <taxon>Craniata</taxon>
        <taxon>Vertebrata</taxon>
        <taxon>Euteleostomi</taxon>
        <taxon>Actinopterygii</taxon>
        <taxon>Neopterygii</taxon>
        <taxon>Teleostei</taxon>
        <taxon>Ostariophysi</taxon>
        <taxon>Gymnotiformes</taxon>
        <taxon>Gymnotoidei</taxon>
        <taxon>Gymnotidae</taxon>
        <taxon>Electrophorus</taxon>
    </lineage>
</organism>
<keyword evidence="6" id="KW-0340">Growth factor binding</keyword>
<reference evidence="9" key="5">
    <citation type="submission" date="2025-09" db="UniProtKB">
        <authorList>
            <consortium name="Ensembl"/>
        </authorList>
    </citation>
    <scope>IDENTIFICATION</scope>
</reference>
<dbReference type="Pfam" id="PF06473">
    <property type="entry name" value="FGF-BP1"/>
    <property type="match status" value="1"/>
</dbReference>
<keyword evidence="5" id="KW-1015">Disulfide bond</keyword>
<dbReference type="GeneID" id="113570787"/>
<feature type="region of interest" description="Disordered" evidence="7">
    <location>
        <begin position="32"/>
        <end position="73"/>
    </location>
</feature>
<keyword evidence="4 8" id="KW-0732">Signal</keyword>
<feature type="compositionally biased region" description="Basic and acidic residues" evidence="7">
    <location>
        <begin position="55"/>
        <end position="67"/>
    </location>
</feature>
<feature type="signal peptide" evidence="8">
    <location>
        <begin position="1"/>
        <end position="17"/>
    </location>
</feature>
<evidence type="ECO:0000256" key="4">
    <source>
        <dbReference type="ARBA" id="ARBA00022729"/>
    </source>
</evidence>
<dbReference type="STRING" id="8005.ENSEEEP00000032402"/>
<dbReference type="CTD" id="799002"/>
<evidence type="ECO:0000256" key="7">
    <source>
        <dbReference type="SAM" id="MobiDB-lite"/>
    </source>
</evidence>
<evidence type="ECO:0000313" key="9">
    <source>
        <dbReference type="Ensembl" id="ENSEEEP00000032402.2"/>
    </source>
</evidence>
<evidence type="ECO:0000256" key="8">
    <source>
        <dbReference type="SAM" id="SignalP"/>
    </source>
</evidence>
<reference evidence="9" key="3">
    <citation type="submission" date="2020-05" db="EMBL/GenBank/DDBJ databases">
        <title>Electrophorus electricus (electric eel) genome, fEleEle1, primary haplotype.</title>
        <authorList>
            <person name="Myers G."/>
            <person name="Meyer A."/>
            <person name="Fedrigo O."/>
            <person name="Formenti G."/>
            <person name="Rhie A."/>
            <person name="Tracey A."/>
            <person name="Sims Y."/>
            <person name="Jarvis E.D."/>
        </authorList>
    </citation>
    <scope>NUCLEOTIDE SEQUENCE [LARGE SCALE GENOMIC DNA]</scope>
</reference>
<dbReference type="InterPro" id="IPR010510">
    <property type="entry name" value="FGF1-bd"/>
</dbReference>
<comment type="subcellular location">
    <subcellularLocation>
        <location evidence="1">Secreted</location>
    </subcellularLocation>
</comment>
<evidence type="ECO:0008006" key="11">
    <source>
        <dbReference type="Google" id="ProtNLM"/>
    </source>
</evidence>
<dbReference type="GeneTree" id="ENSGT00940000154372"/>
<feature type="chain" id="PRO_5044297675" description="Fibroblast growth factor binding protein 1b" evidence="8">
    <location>
        <begin position="18"/>
        <end position="216"/>
    </location>
</feature>
<evidence type="ECO:0000256" key="2">
    <source>
        <dbReference type="ARBA" id="ARBA00008326"/>
    </source>
</evidence>
<dbReference type="GO" id="GO:0019838">
    <property type="term" value="F:growth factor binding"/>
    <property type="evidence" value="ECO:0007669"/>
    <property type="project" value="UniProtKB-KW"/>
</dbReference>
<dbReference type="PANTHER" id="PTHR15258:SF2">
    <property type="entry name" value="FIBROBLAST GROWTH FACTOR-BINDING PROTEIN 1"/>
    <property type="match status" value="1"/>
</dbReference>
<dbReference type="Proteomes" id="UP000314983">
    <property type="component" value="Chromosome 12"/>
</dbReference>
<evidence type="ECO:0000313" key="10">
    <source>
        <dbReference type="Proteomes" id="UP000314983"/>
    </source>
</evidence>
<dbReference type="AlphaFoldDB" id="A0A4W4G7S0"/>
<gene>
    <name evidence="9" type="primary">fgfbp1a</name>
</gene>
<keyword evidence="10" id="KW-1185">Reference proteome</keyword>